<evidence type="ECO:0000313" key="4">
    <source>
        <dbReference type="Proteomes" id="UP001516400"/>
    </source>
</evidence>
<reference evidence="3 4" key="1">
    <citation type="journal article" date="2021" name="BMC Biol.">
        <title>Horizontally acquired antibacterial genes associated with adaptive radiation of ladybird beetles.</title>
        <authorList>
            <person name="Li H.S."/>
            <person name="Tang X.F."/>
            <person name="Huang Y.H."/>
            <person name="Xu Z.Y."/>
            <person name="Chen M.L."/>
            <person name="Du X.Y."/>
            <person name="Qiu B.Y."/>
            <person name="Chen P.T."/>
            <person name="Zhang W."/>
            <person name="Slipinski A."/>
            <person name="Escalona H.E."/>
            <person name="Waterhouse R.M."/>
            <person name="Zwick A."/>
            <person name="Pang H."/>
        </authorList>
    </citation>
    <scope>NUCLEOTIDE SEQUENCE [LARGE SCALE GENOMIC DNA]</scope>
    <source>
        <strain evidence="3">SYSU2018</strain>
    </source>
</reference>
<sequence length="569" mass="64588">MARSAEEMSRENEKLAHENAQLRCQITCLTQQVYSLTQKVEELLDEIKGRRTKKPMMDADKPKIAVPITKATHTSVSNSVNGAVKMSDNGPVPDSVNGAASKSASDAVSNPVNDVDMDVLLGHISIREANQDIKICKENNYTNQALYAYKSGASDSIINPGNLDLLRITFSRILFSTKFHNNFFQKILTKRFSDDQNIAYPMLKEYGINHKINFHIVNWHDRFDALIGSHDLQILGARINYENNTLAIGKIIIPFFIELNPQNFVPIKQRITNKINIPVNIENGPVLIQEIRIDSFVIPESIPQSVNGICTIPLEQEKPIEVHRHEQLDVQPILNFEEKEEFDYKIQYEKGKENQVADALSRIDINNNEAENENEIDLLSILPQMDETDELTYEEMDEIKVTYAKNADQRSDNTRHTAVENPIFGISISEKSINNSISVNNQDNSELNKPTIISILQNYSVRLRKRLRLCQSWIIRGEISIAEAQQGTYQTNNIIGGQGYVKGSLTKAARFVAQFNAAADDINLLAPRLAQLQNLYKEFSDIHFKIILLDGKEQESDEQDKYEKFILKP</sequence>
<feature type="compositionally biased region" description="Polar residues" evidence="2">
    <location>
        <begin position="98"/>
        <end position="107"/>
    </location>
</feature>
<dbReference type="Proteomes" id="UP001516400">
    <property type="component" value="Unassembled WGS sequence"/>
</dbReference>
<comment type="caution">
    <text evidence="3">The sequence shown here is derived from an EMBL/GenBank/DDBJ whole genome shotgun (WGS) entry which is preliminary data.</text>
</comment>
<keyword evidence="4" id="KW-1185">Reference proteome</keyword>
<feature type="region of interest" description="Disordered" evidence="2">
    <location>
        <begin position="79"/>
        <end position="107"/>
    </location>
</feature>
<evidence type="ECO:0000313" key="3">
    <source>
        <dbReference type="EMBL" id="KAL3278546.1"/>
    </source>
</evidence>
<keyword evidence="1" id="KW-0175">Coiled coil</keyword>
<proteinExistence type="predicted"/>
<name>A0ABD2NJM7_9CUCU</name>
<dbReference type="EMBL" id="JABFTP020000122">
    <property type="protein sequence ID" value="KAL3278546.1"/>
    <property type="molecule type" value="Genomic_DNA"/>
</dbReference>
<organism evidence="3 4">
    <name type="scientific">Cryptolaemus montrouzieri</name>
    <dbReference type="NCBI Taxonomy" id="559131"/>
    <lineage>
        <taxon>Eukaryota</taxon>
        <taxon>Metazoa</taxon>
        <taxon>Ecdysozoa</taxon>
        <taxon>Arthropoda</taxon>
        <taxon>Hexapoda</taxon>
        <taxon>Insecta</taxon>
        <taxon>Pterygota</taxon>
        <taxon>Neoptera</taxon>
        <taxon>Endopterygota</taxon>
        <taxon>Coleoptera</taxon>
        <taxon>Polyphaga</taxon>
        <taxon>Cucujiformia</taxon>
        <taxon>Coccinelloidea</taxon>
        <taxon>Coccinellidae</taxon>
        <taxon>Scymninae</taxon>
        <taxon>Scymnini</taxon>
        <taxon>Cryptolaemus</taxon>
    </lineage>
</organism>
<gene>
    <name evidence="3" type="ORF">HHI36_024413</name>
</gene>
<feature type="coiled-coil region" evidence="1">
    <location>
        <begin position="5"/>
        <end position="32"/>
    </location>
</feature>
<protein>
    <submittedName>
        <fullName evidence="3">Uncharacterized protein</fullName>
    </submittedName>
</protein>
<evidence type="ECO:0000256" key="2">
    <source>
        <dbReference type="SAM" id="MobiDB-lite"/>
    </source>
</evidence>
<dbReference type="AlphaFoldDB" id="A0ABD2NJM7"/>
<accession>A0ABD2NJM7</accession>
<evidence type="ECO:0000256" key="1">
    <source>
        <dbReference type="SAM" id="Coils"/>
    </source>
</evidence>